<comment type="caution">
    <text evidence="1">The sequence shown here is derived from an EMBL/GenBank/DDBJ whole genome shotgun (WGS) entry which is preliminary data.</text>
</comment>
<proteinExistence type="predicted"/>
<protein>
    <submittedName>
        <fullName evidence="1">Uncharacterized protein</fullName>
    </submittedName>
</protein>
<sequence length="414" mass="46734">MRALQKQMARPCQFSGSAAGLGNPGGFSALFAQAVVVLARRSVLEDISESIKEILRIEFRRFVELEVYRLSPKFSFLVTSGPFVYTAIAVINALMNSNLLRGQIPLISSLQPSFTIPGCKFQVQTVLQFVPQNIDIRVCNFSQRIEKGLTIAFGEVRKHHLDTSDFSVQILNITLGRSRSVYRQGPVHIVFSVWEKHGFLNGSEVSELLRNLSVVEFSFYLGFPVQQIAELILGVVNKKIQEDVFQADMERKLAQLLNEALGRGRIWRRATFAGNNAVQIVNISQIEDIDNPVMLVYFVEDQDGERLSAVKTSDLINRVDIQRAAIILGYRIRGPVAQPVERIKESPPESQNNLWIIVGVAVPVAVVLLIIIILYWKLCRSDKLEFQPDTMNNIQQRQKDFLQVLGEVFLVKIH</sequence>
<dbReference type="Proteomes" id="UP000827872">
    <property type="component" value="Linkage Group LG06"/>
</dbReference>
<accession>A0ACB8FP56</accession>
<name>A0ACB8FP56_9SAUR</name>
<organism evidence="1 2">
    <name type="scientific">Sphaerodactylus townsendi</name>
    <dbReference type="NCBI Taxonomy" id="933632"/>
    <lineage>
        <taxon>Eukaryota</taxon>
        <taxon>Metazoa</taxon>
        <taxon>Chordata</taxon>
        <taxon>Craniata</taxon>
        <taxon>Vertebrata</taxon>
        <taxon>Euteleostomi</taxon>
        <taxon>Lepidosauria</taxon>
        <taxon>Squamata</taxon>
        <taxon>Bifurcata</taxon>
        <taxon>Gekkota</taxon>
        <taxon>Sphaerodactylidae</taxon>
        <taxon>Sphaerodactylus</taxon>
    </lineage>
</organism>
<keyword evidence="2" id="KW-1185">Reference proteome</keyword>
<dbReference type="EMBL" id="CM037619">
    <property type="protein sequence ID" value="KAH8006750.1"/>
    <property type="molecule type" value="Genomic_DNA"/>
</dbReference>
<evidence type="ECO:0000313" key="2">
    <source>
        <dbReference type="Proteomes" id="UP000827872"/>
    </source>
</evidence>
<reference evidence="1" key="1">
    <citation type="submission" date="2021-08" db="EMBL/GenBank/DDBJ databases">
        <title>The first chromosome-level gecko genome reveals the dynamic sex chromosomes of Neotropical dwarf geckos (Sphaerodactylidae: Sphaerodactylus).</title>
        <authorList>
            <person name="Pinto B.J."/>
            <person name="Keating S.E."/>
            <person name="Gamble T."/>
        </authorList>
    </citation>
    <scope>NUCLEOTIDE SEQUENCE</scope>
    <source>
        <strain evidence="1">TG3544</strain>
    </source>
</reference>
<evidence type="ECO:0000313" key="1">
    <source>
        <dbReference type="EMBL" id="KAH8006750.1"/>
    </source>
</evidence>
<gene>
    <name evidence="1" type="ORF">K3G42_012473</name>
</gene>